<comment type="caution">
    <text evidence="2">The sequence shown here is derived from an EMBL/GenBank/DDBJ whole genome shotgun (WGS) entry which is preliminary data.</text>
</comment>
<proteinExistence type="predicted"/>
<evidence type="ECO:0000313" key="2">
    <source>
        <dbReference type="EMBL" id="MQY20516.1"/>
    </source>
</evidence>
<keyword evidence="3" id="KW-1185">Reference proteome</keyword>
<accession>A0A7K0D453</accession>
<sequence>MKNHAFQELPSNATPPAQMHQEVNARRDTECKLDSCDILRYSRMRQTELDQACHLTTPDRYFKRKTIARQEISDWKQAGRCIWSLSC</sequence>
<dbReference type="AlphaFoldDB" id="A0A7K0D453"/>
<feature type="region of interest" description="Disordered" evidence="1">
    <location>
        <begin position="1"/>
        <end position="26"/>
    </location>
</feature>
<name>A0A7K0D453_9NOCA</name>
<evidence type="ECO:0000256" key="1">
    <source>
        <dbReference type="SAM" id="MobiDB-lite"/>
    </source>
</evidence>
<evidence type="ECO:0000313" key="3">
    <source>
        <dbReference type="Proteomes" id="UP000438448"/>
    </source>
</evidence>
<dbReference type="EMBL" id="WEGK01000007">
    <property type="protein sequence ID" value="MQY20516.1"/>
    <property type="molecule type" value="Genomic_DNA"/>
</dbReference>
<reference evidence="2 3" key="1">
    <citation type="submission" date="2019-10" db="EMBL/GenBank/DDBJ databases">
        <title>Nocardia macrotermitis sp. nov. and Nocardia aurantia sp. nov., isolated from the gut of fungus growing-termite Macrotermes natalensis.</title>
        <authorList>
            <person name="Benndorf R."/>
            <person name="Schwitalla J."/>
            <person name="Martin K."/>
            <person name="De Beer W."/>
            <person name="Kaster A.-K."/>
            <person name="Vollmers J."/>
            <person name="Poulsen M."/>
            <person name="Beemelmanns C."/>
        </authorList>
    </citation>
    <scope>NUCLEOTIDE SEQUENCE [LARGE SCALE GENOMIC DNA]</scope>
    <source>
        <strain evidence="2 3">RB20</strain>
    </source>
</reference>
<dbReference type="Proteomes" id="UP000438448">
    <property type="component" value="Unassembled WGS sequence"/>
</dbReference>
<organism evidence="2 3">
    <name type="scientific">Nocardia macrotermitis</name>
    <dbReference type="NCBI Taxonomy" id="2585198"/>
    <lineage>
        <taxon>Bacteria</taxon>
        <taxon>Bacillati</taxon>
        <taxon>Actinomycetota</taxon>
        <taxon>Actinomycetes</taxon>
        <taxon>Mycobacteriales</taxon>
        <taxon>Nocardiaceae</taxon>
        <taxon>Nocardia</taxon>
    </lineage>
</organism>
<gene>
    <name evidence="2" type="ORF">NRB20_36210</name>
</gene>
<protein>
    <submittedName>
        <fullName evidence="2">Uncharacterized protein</fullName>
    </submittedName>
</protein>